<organism evidence="2 3">
    <name type="scientific">Caulochytrium protostelioides</name>
    <dbReference type="NCBI Taxonomy" id="1555241"/>
    <lineage>
        <taxon>Eukaryota</taxon>
        <taxon>Fungi</taxon>
        <taxon>Fungi incertae sedis</taxon>
        <taxon>Chytridiomycota</taxon>
        <taxon>Chytridiomycota incertae sedis</taxon>
        <taxon>Chytridiomycetes</taxon>
        <taxon>Caulochytriales</taxon>
        <taxon>Caulochytriaceae</taxon>
        <taxon>Caulochytrium</taxon>
    </lineage>
</organism>
<proteinExistence type="predicted"/>
<feature type="region of interest" description="Disordered" evidence="1">
    <location>
        <begin position="480"/>
        <end position="501"/>
    </location>
</feature>
<protein>
    <submittedName>
        <fullName evidence="2">Uncharacterized protein</fullName>
    </submittedName>
</protein>
<keyword evidence="3" id="KW-1185">Reference proteome</keyword>
<evidence type="ECO:0000256" key="1">
    <source>
        <dbReference type="SAM" id="MobiDB-lite"/>
    </source>
</evidence>
<feature type="compositionally biased region" description="Basic and acidic residues" evidence="1">
    <location>
        <begin position="292"/>
        <end position="303"/>
    </location>
</feature>
<feature type="region of interest" description="Disordered" evidence="1">
    <location>
        <begin position="695"/>
        <end position="719"/>
    </location>
</feature>
<reference evidence="3" key="1">
    <citation type="journal article" date="2018" name="Nat. Microbiol.">
        <title>Leveraging single-cell genomics to expand the fungal tree of life.</title>
        <authorList>
            <person name="Ahrendt S.R."/>
            <person name="Quandt C.A."/>
            <person name="Ciobanu D."/>
            <person name="Clum A."/>
            <person name="Salamov A."/>
            <person name="Andreopoulos B."/>
            <person name="Cheng J.F."/>
            <person name="Woyke T."/>
            <person name="Pelin A."/>
            <person name="Henrissat B."/>
            <person name="Reynolds N.K."/>
            <person name="Benny G.L."/>
            <person name="Smith M.E."/>
            <person name="James T.Y."/>
            <person name="Grigoriev I.V."/>
        </authorList>
    </citation>
    <scope>NUCLEOTIDE SEQUENCE [LARGE SCALE GENOMIC DNA]</scope>
    <source>
        <strain evidence="3">ATCC 52028</strain>
    </source>
</reference>
<dbReference type="AlphaFoldDB" id="A0A4P9X448"/>
<sequence>MQADIRWWYPWTTRAAAAPPSPSPSLPPPLPLPFVTGRYAVWTPVPGHAHAHGDGDGSDNHHATAHGPRDAVVLADGPRLTVVDHASGDRRRIRLPYAVRRLIAYGTDRLAAVTAQGVYDMAFGPAFGPAPPGPWPPETRVPATLSPWRELPGVVVTLHVGWHAAPLAELDPATGWRDVHVVQSADPAAAGYVDPVVLAALFGVPSAPDAAFRFMGVTQARQLVLYDGRSRQRSRAMLARVAFPETPASLDAIYLLADVHHRRAALVVADRDSQLQVFDAVSASGAPPPARMETRTAESDPSERSCRRRVYDAGPQTRVLDIAASGAVLVSATGSDRLARFAVAQLPWAREPSAIALAETTAPDPLDVTFVAWRCPGAHAARWVGTARPGLESPPSLVVVGPRAVCHVALSPWRVVPPPPGTTPRAALLMLAELQMARMDVWHARVGRLQQAVHRVATTEIPRRDRITDALRRHRDRLHNAQEDASRTASAAAPGPPAASPAVGMPVAAVRLLPRPAGAYSIGVQVRLRCAVELTPQTWSLLVRCRSVTKCVPLTAALLAQRRPSAPPAFGSDLPPIDLVFALRDLSRRDASEYPVDGEGDAPSDGTPLIWPLTVTAQLVLTAAPESPLAVPLEPVAIELLDVVRPPSAPRWGESALVGVDVDEDGSLARGAAPVPDYTVARAVLRQMASASTTAPAPTAAAAAAPPPSAAPRLTVHRDAVPNGRDAAVLALRMTLPMTAAAWQATPRNAWRVLQALLETETTAIAPDDDDGGGGERAMAVLVLPTSERPVAVHVGLRHSAAEDGADADAEPSAADGVRHDRAPAVRLVARVQGAYPSDVAELALAIVRNAVARGRIEAHRIRYTPDRQDQAAVNQWYARPPPSSTTHSSPSSTPWGWWLPRLPRPIEAINLGELALS</sequence>
<feature type="region of interest" description="Disordered" evidence="1">
    <location>
        <begin position="283"/>
        <end position="303"/>
    </location>
</feature>
<accession>A0A4P9X448</accession>
<dbReference type="Proteomes" id="UP000274922">
    <property type="component" value="Unassembled WGS sequence"/>
</dbReference>
<feature type="compositionally biased region" description="Low complexity" evidence="1">
    <location>
        <begin position="695"/>
        <end position="704"/>
    </location>
</feature>
<evidence type="ECO:0000313" key="3">
    <source>
        <dbReference type="Proteomes" id="UP000274922"/>
    </source>
</evidence>
<gene>
    <name evidence="2" type="ORF">CXG81DRAFT_27448</name>
</gene>
<evidence type="ECO:0000313" key="2">
    <source>
        <dbReference type="EMBL" id="RKO99822.1"/>
    </source>
</evidence>
<dbReference type="EMBL" id="ML014254">
    <property type="protein sequence ID" value="RKO99822.1"/>
    <property type="molecule type" value="Genomic_DNA"/>
</dbReference>
<name>A0A4P9X448_9FUNG</name>